<dbReference type="Pfam" id="PF13962">
    <property type="entry name" value="PGG"/>
    <property type="match status" value="1"/>
</dbReference>
<dbReference type="PANTHER" id="PTHR24177">
    <property type="entry name" value="CASKIN"/>
    <property type="match status" value="1"/>
</dbReference>
<feature type="domain" description="PGG" evidence="3">
    <location>
        <begin position="499"/>
        <end position="613"/>
    </location>
</feature>
<dbReference type="OrthoDB" id="1184650at2759"/>
<protein>
    <recommendedName>
        <fullName evidence="3">PGG domain-containing protein</fullName>
    </recommendedName>
</protein>
<dbReference type="InterPro" id="IPR026961">
    <property type="entry name" value="PGG_dom"/>
</dbReference>
<dbReference type="SUPFAM" id="SSF48403">
    <property type="entry name" value="Ankyrin repeat"/>
    <property type="match status" value="1"/>
</dbReference>
<feature type="transmembrane region" description="Helical" evidence="2">
    <location>
        <begin position="621"/>
        <end position="646"/>
    </location>
</feature>
<dbReference type="InterPro" id="IPR036770">
    <property type="entry name" value="Ankyrin_rpt-contain_sf"/>
</dbReference>
<sequence length="674" mass="74841">MALPTGEITLDMEPSGGSLQPTIITHSIARTNHYTRSGGNPSSSTEPIPTQHSNPGQKLEVNLDDYLPLYRAASRGNWEEARKFLDTHPNSERAKISNSSMTALHVAACEGHSEFVEKLVKRVPADVLEMLDGIGYTALHYAAIGGNLRSAKALLGKNPKLTQRLDSAGRTALLLAATFASENKELVWYLLLVTKREKPGLPSTGPLAANLVNVLIASGFPEISLYLVKEYPNLATETDQEVCTPLDVLARNKSNFLSGSRLGSWESCIYPFLPVEVDCGPPHSVRASVARHESVQSDPSEQYRVHWLRRMLFGAIKRIARAGFMRLHDAKLRHHCAVELLRQICLQLSQEQVKSDILEIAATNGIVEFIRTLVEFFPDLMWFILSKDRYLLLPFAIEFRHENLFRIVCGKTARSKLIASTLLKSESGGTILHLAAKLAPLPQLSSVSCPALQMQRELQWFKVVEKLVHPYYKDNLNKKGETARELFTKEHKELAQRGEKWLKDTSNSCMLVATLIATVVFAAAFTVPGGNDNDGSPNLLRKNSSTFMVFVVSDAIALFASLTSLLMFLSILTARYAEEDFLQSLPRRLMIGLASLFFAIASMMVAFGATIVLVLNNRFNWVSITITSLATCLVALFAMLQLPLFIQMVRSTFGQSIFRPENIDNSMDLCKKDA</sequence>
<dbReference type="SMART" id="SM00248">
    <property type="entry name" value="ANK"/>
    <property type="match status" value="4"/>
</dbReference>
<dbReference type="Gene3D" id="1.25.40.20">
    <property type="entry name" value="Ankyrin repeat-containing domain"/>
    <property type="match status" value="1"/>
</dbReference>
<feature type="transmembrane region" description="Helical" evidence="2">
    <location>
        <begin position="509"/>
        <end position="527"/>
    </location>
</feature>
<dbReference type="Proteomes" id="UP000006882">
    <property type="component" value="Chromosome G7"/>
</dbReference>
<dbReference type="AlphaFoldDB" id="A0A251NE85"/>
<dbReference type="eggNOG" id="KOG0504">
    <property type="taxonomic scope" value="Eukaryota"/>
</dbReference>
<gene>
    <name evidence="4" type="ORF">PRUPE_7G199500</name>
</gene>
<dbReference type="PANTHER" id="PTHR24177:SF365">
    <property type="entry name" value="ANKYRIN REPEAT-CONTAINING PROTEIN NPR4-LIKE ISOFORM X1"/>
    <property type="match status" value="1"/>
</dbReference>
<keyword evidence="5" id="KW-1185">Reference proteome</keyword>
<evidence type="ECO:0000313" key="5">
    <source>
        <dbReference type="Proteomes" id="UP000006882"/>
    </source>
</evidence>
<feature type="transmembrane region" description="Helical" evidence="2">
    <location>
        <begin position="547"/>
        <end position="572"/>
    </location>
</feature>
<dbReference type="InterPro" id="IPR002110">
    <property type="entry name" value="Ankyrin_rpt"/>
</dbReference>
<keyword evidence="2" id="KW-0472">Membrane</keyword>
<dbReference type="GO" id="GO:0016020">
    <property type="term" value="C:membrane"/>
    <property type="evidence" value="ECO:0000318"/>
    <property type="project" value="GO_Central"/>
</dbReference>
<feature type="compositionally biased region" description="Polar residues" evidence="1">
    <location>
        <begin position="32"/>
        <end position="56"/>
    </location>
</feature>
<dbReference type="Gramene" id="ONH97596">
    <property type="protein sequence ID" value="ONH97596"/>
    <property type="gene ID" value="PRUPE_7G199500"/>
</dbReference>
<name>A0A251NE85_PRUPE</name>
<accession>A0A251NE85</accession>
<feature type="region of interest" description="Disordered" evidence="1">
    <location>
        <begin position="32"/>
        <end position="58"/>
    </location>
</feature>
<evidence type="ECO:0000259" key="3">
    <source>
        <dbReference type="Pfam" id="PF13962"/>
    </source>
</evidence>
<reference evidence="4 5" key="1">
    <citation type="journal article" date="2013" name="Nat. Genet.">
        <title>The high-quality draft genome of peach (Prunus persica) identifies unique patterns of genetic diversity, domestication and genome evolution.</title>
        <authorList>
            <consortium name="International Peach Genome Initiative"/>
            <person name="Verde I."/>
            <person name="Abbott A.G."/>
            <person name="Scalabrin S."/>
            <person name="Jung S."/>
            <person name="Shu S."/>
            <person name="Marroni F."/>
            <person name="Zhebentyayeva T."/>
            <person name="Dettori M.T."/>
            <person name="Grimwood J."/>
            <person name="Cattonaro F."/>
            <person name="Zuccolo A."/>
            <person name="Rossini L."/>
            <person name="Jenkins J."/>
            <person name="Vendramin E."/>
            <person name="Meisel L.A."/>
            <person name="Decroocq V."/>
            <person name="Sosinski B."/>
            <person name="Prochnik S."/>
            <person name="Mitros T."/>
            <person name="Policriti A."/>
            <person name="Cipriani G."/>
            <person name="Dondini L."/>
            <person name="Ficklin S."/>
            <person name="Goodstein D.M."/>
            <person name="Xuan P."/>
            <person name="Del Fabbro C."/>
            <person name="Aramini V."/>
            <person name="Copetti D."/>
            <person name="Gonzalez S."/>
            <person name="Horner D.S."/>
            <person name="Falchi R."/>
            <person name="Lucas S."/>
            <person name="Mica E."/>
            <person name="Maldonado J."/>
            <person name="Lazzari B."/>
            <person name="Bielenberg D."/>
            <person name="Pirona R."/>
            <person name="Miculan M."/>
            <person name="Barakat A."/>
            <person name="Testolin R."/>
            <person name="Stella A."/>
            <person name="Tartarini S."/>
            <person name="Tonutti P."/>
            <person name="Arus P."/>
            <person name="Orellana A."/>
            <person name="Wells C."/>
            <person name="Main D."/>
            <person name="Vizzotto G."/>
            <person name="Silva H."/>
            <person name="Salamini F."/>
            <person name="Schmutz J."/>
            <person name="Morgante M."/>
            <person name="Rokhsar D.S."/>
        </authorList>
    </citation>
    <scope>NUCLEOTIDE SEQUENCE [LARGE SCALE GENOMIC DNA]</scope>
    <source>
        <strain evidence="5">cv. Nemared</strain>
    </source>
</reference>
<dbReference type="STRING" id="3760.A0A251NE85"/>
<evidence type="ECO:0000256" key="1">
    <source>
        <dbReference type="SAM" id="MobiDB-lite"/>
    </source>
</evidence>
<feature type="transmembrane region" description="Helical" evidence="2">
    <location>
        <begin position="593"/>
        <end position="615"/>
    </location>
</feature>
<dbReference type="EMBL" id="CM007657">
    <property type="protein sequence ID" value="ONH97596.1"/>
    <property type="molecule type" value="Genomic_DNA"/>
</dbReference>
<evidence type="ECO:0000256" key="2">
    <source>
        <dbReference type="SAM" id="Phobius"/>
    </source>
</evidence>
<keyword evidence="2" id="KW-0812">Transmembrane</keyword>
<evidence type="ECO:0000313" key="4">
    <source>
        <dbReference type="EMBL" id="ONH97596.1"/>
    </source>
</evidence>
<organism evidence="4 5">
    <name type="scientific">Prunus persica</name>
    <name type="common">Peach</name>
    <name type="synonym">Amygdalus persica</name>
    <dbReference type="NCBI Taxonomy" id="3760"/>
    <lineage>
        <taxon>Eukaryota</taxon>
        <taxon>Viridiplantae</taxon>
        <taxon>Streptophyta</taxon>
        <taxon>Embryophyta</taxon>
        <taxon>Tracheophyta</taxon>
        <taxon>Spermatophyta</taxon>
        <taxon>Magnoliopsida</taxon>
        <taxon>eudicotyledons</taxon>
        <taxon>Gunneridae</taxon>
        <taxon>Pentapetalae</taxon>
        <taxon>rosids</taxon>
        <taxon>fabids</taxon>
        <taxon>Rosales</taxon>
        <taxon>Rosaceae</taxon>
        <taxon>Amygdaloideae</taxon>
        <taxon>Amygdaleae</taxon>
        <taxon>Prunus</taxon>
    </lineage>
</organism>
<dbReference type="Pfam" id="PF12796">
    <property type="entry name" value="Ank_2"/>
    <property type="match status" value="2"/>
</dbReference>
<proteinExistence type="predicted"/>
<keyword evidence="2" id="KW-1133">Transmembrane helix</keyword>